<dbReference type="EMBL" id="JBHTRV010000005">
    <property type="protein sequence ID" value="MFE5979753.1"/>
    <property type="molecule type" value="Genomic_DNA"/>
</dbReference>
<dbReference type="Proteomes" id="UP001600424">
    <property type="component" value="Unassembled WGS sequence"/>
</dbReference>
<accession>A0ABW6IQ60</accession>
<organism evidence="1 2">
    <name type="scientific">Streptomyces wedmorensis</name>
    <dbReference type="NCBI Taxonomy" id="43759"/>
    <lineage>
        <taxon>Bacteria</taxon>
        <taxon>Bacillati</taxon>
        <taxon>Actinomycetota</taxon>
        <taxon>Actinomycetes</taxon>
        <taxon>Kitasatosporales</taxon>
        <taxon>Streptomycetaceae</taxon>
        <taxon>Streptomyces</taxon>
    </lineage>
</organism>
<comment type="caution">
    <text evidence="1">The sequence shown here is derived from an EMBL/GenBank/DDBJ whole genome shotgun (WGS) entry which is preliminary data.</text>
</comment>
<protein>
    <recommendedName>
        <fullName evidence="3">DUF2867 domain-containing protein</fullName>
    </recommendedName>
</protein>
<evidence type="ECO:0000313" key="1">
    <source>
        <dbReference type="EMBL" id="MFE5979753.1"/>
    </source>
</evidence>
<keyword evidence="2" id="KW-1185">Reference proteome</keyword>
<gene>
    <name evidence="1" type="ORF">ACFQ63_08575</name>
</gene>
<evidence type="ECO:0008006" key="3">
    <source>
        <dbReference type="Google" id="ProtNLM"/>
    </source>
</evidence>
<evidence type="ECO:0000313" key="2">
    <source>
        <dbReference type="Proteomes" id="UP001600424"/>
    </source>
</evidence>
<sequence>MRGRELALAGAHRFSTYSLVFRIEDLGDGRARLRAETRAAFPGMAGRIYRLLVIGSGGHAIGMRRMLAGYRKG</sequence>
<name>A0ABW6IQ60_STRWE</name>
<dbReference type="RefSeq" id="WP_386248662.1">
    <property type="nucleotide sequence ID" value="NZ_JBHTRV010000005.1"/>
</dbReference>
<proteinExistence type="predicted"/>
<reference evidence="1 2" key="1">
    <citation type="submission" date="2024-09" db="EMBL/GenBank/DDBJ databases">
        <title>The Natural Products Discovery Center: Release of the First 8490 Sequenced Strains for Exploring Actinobacteria Biosynthetic Diversity.</title>
        <authorList>
            <person name="Kalkreuter E."/>
            <person name="Kautsar S.A."/>
            <person name="Yang D."/>
            <person name="Bader C.D."/>
            <person name="Teijaro C.N."/>
            <person name="Fluegel L."/>
            <person name="Davis C.M."/>
            <person name="Simpson J.R."/>
            <person name="Lauterbach L."/>
            <person name="Steele A.D."/>
            <person name="Gui C."/>
            <person name="Meng S."/>
            <person name="Li G."/>
            <person name="Viehrig K."/>
            <person name="Ye F."/>
            <person name="Su P."/>
            <person name="Kiefer A.F."/>
            <person name="Nichols A."/>
            <person name="Cepeda A.J."/>
            <person name="Yan W."/>
            <person name="Fan B."/>
            <person name="Jiang Y."/>
            <person name="Adhikari A."/>
            <person name="Zheng C.-J."/>
            <person name="Schuster L."/>
            <person name="Cowan T.M."/>
            <person name="Smanski M.J."/>
            <person name="Chevrette M.G."/>
            <person name="De Carvalho L.P.S."/>
            <person name="Shen B."/>
        </authorList>
    </citation>
    <scope>NUCLEOTIDE SEQUENCE [LARGE SCALE GENOMIC DNA]</scope>
    <source>
        <strain evidence="1 2">NPDC056472</strain>
    </source>
</reference>